<gene>
    <name evidence="1" type="ORF">QDS18_02700</name>
</gene>
<evidence type="ECO:0000313" key="1">
    <source>
        <dbReference type="EMBL" id="MDH2329768.1"/>
    </source>
</evidence>
<dbReference type="RefSeq" id="WP_279831236.1">
    <property type="nucleotide sequence ID" value="NZ_JARVWT010000001.1"/>
</dbReference>
<dbReference type="AlphaFoldDB" id="A0AAP3ZV36"/>
<proteinExistence type="predicted"/>
<evidence type="ECO:0000313" key="2">
    <source>
        <dbReference type="Proteomes" id="UP001229409"/>
    </source>
</evidence>
<protein>
    <submittedName>
        <fullName evidence="1">Uncharacterized protein</fullName>
    </submittedName>
</protein>
<comment type="caution">
    <text evidence="1">The sequence shown here is derived from an EMBL/GenBank/DDBJ whole genome shotgun (WGS) entry which is preliminary data.</text>
</comment>
<dbReference type="Gene3D" id="2.170.16.10">
    <property type="entry name" value="Hedgehog/Intein (Hint) domain"/>
    <property type="match status" value="1"/>
</dbReference>
<sequence>MFKFITNEGEKPIEEIEVGEKVLAKSDETGEVAYKEVVGLSKNKLTKSTMSISEMKSSR</sequence>
<dbReference type="Proteomes" id="UP001229409">
    <property type="component" value="Unassembled WGS sequence"/>
</dbReference>
<name>A0AAP3ZV36_PAEPO</name>
<dbReference type="EMBL" id="JARVWT010000001">
    <property type="protein sequence ID" value="MDH2329768.1"/>
    <property type="molecule type" value="Genomic_DNA"/>
</dbReference>
<organism evidence="1 2">
    <name type="scientific">Paenibacillus polymyxa</name>
    <name type="common">Bacillus polymyxa</name>
    <dbReference type="NCBI Taxonomy" id="1406"/>
    <lineage>
        <taxon>Bacteria</taxon>
        <taxon>Bacillati</taxon>
        <taxon>Bacillota</taxon>
        <taxon>Bacilli</taxon>
        <taxon>Bacillales</taxon>
        <taxon>Paenibacillaceae</taxon>
        <taxon>Paenibacillus</taxon>
    </lineage>
</organism>
<accession>A0AAP3ZV36</accession>
<reference evidence="1" key="1">
    <citation type="submission" date="2023-04" db="EMBL/GenBank/DDBJ databases">
        <title>Uncovering the Secrets of Slow-Growing Bacteria in Tropical Savanna Soil through Cultivation and Genomic Analysis.</title>
        <authorList>
            <person name="Goncalves O.S."/>
            <person name="Santana M.F."/>
        </authorList>
    </citation>
    <scope>NUCLEOTIDE SEQUENCE</scope>
    <source>
        <strain evidence="1">ANTI</strain>
    </source>
</reference>